<organism evidence="3 4">
    <name type="scientific">Zancudomyces culisetae</name>
    <name type="common">Gut fungus</name>
    <name type="synonym">Smittium culisetae</name>
    <dbReference type="NCBI Taxonomy" id="1213189"/>
    <lineage>
        <taxon>Eukaryota</taxon>
        <taxon>Fungi</taxon>
        <taxon>Fungi incertae sedis</taxon>
        <taxon>Zoopagomycota</taxon>
        <taxon>Kickxellomycotina</taxon>
        <taxon>Harpellomycetes</taxon>
        <taxon>Harpellales</taxon>
        <taxon>Legeriomycetaceae</taxon>
        <taxon>Zancudomyces</taxon>
    </lineage>
</organism>
<proteinExistence type="inferred from homology"/>
<gene>
    <name evidence="3" type="ORF">AX774_g4962</name>
</gene>
<dbReference type="CDD" id="cd16653">
    <property type="entry name" value="RING-like_Rtf2"/>
    <property type="match status" value="1"/>
</dbReference>
<reference evidence="4" key="1">
    <citation type="submission" date="2017-01" db="EMBL/GenBank/DDBJ databases">
        <authorList>
            <person name="Wang Y."/>
            <person name="White M."/>
            <person name="Kvist S."/>
            <person name="Moncalvo J.-M."/>
        </authorList>
    </citation>
    <scope>NUCLEOTIDE SEQUENCE [LARGE SCALE GENOMIC DNA]</scope>
    <source>
        <strain evidence="4">COL-18-3</strain>
    </source>
</reference>
<dbReference type="OrthoDB" id="247013at2759"/>
<feature type="compositionally biased region" description="Basic and acidic residues" evidence="2">
    <location>
        <begin position="231"/>
        <end position="244"/>
    </location>
</feature>
<feature type="compositionally biased region" description="Basic and acidic residues" evidence="2">
    <location>
        <begin position="253"/>
        <end position="263"/>
    </location>
</feature>
<feature type="compositionally biased region" description="Basic residues" evidence="2">
    <location>
        <begin position="204"/>
        <end position="216"/>
    </location>
</feature>
<dbReference type="Pfam" id="PF04641">
    <property type="entry name" value="Rtf2"/>
    <property type="match status" value="1"/>
</dbReference>
<comment type="caution">
    <text evidence="3">The sequence shown here is derived from an EMBL/GenBank/DDBJ whole genome shotgun (WGS) entry which is preliminary data.</text>
</comment>
<feature type="compositionally biased region" description="Basic residues" evidence="2">
    <location>
        <begin position="265"/>
        <end position="275"/>
    </location>
</feature>
<dbReference type="GO" id="GO:0006274">
    <property type="term" value="P:DNA replication termination"/>
    <property type="evidence" value="ECO:0007669"/>
    <property type="project" value="TreeGrafter"/>
</dbReference>
<sequence>MGNDGGSIPRRVELVKEKKKEEKVDSNIQAITKWFFCALSKQPLEQPIVADEMGRMYNRESVLEFLLDRENAFGDSDKICGHIRTIKDVVTLKLASVPTLTSKKAEAEAVVPPIKGKTSSFSRKHIELNGTSNYICPILGKEMNGKNKFVFLWTCGCVLSEDSLKIMTDNLCLNCSTPISNPDDIIQINPRNDQLISVIEQMKRHRQNRKSSKKRKNPEVAKIESCTGSNIERRDIQLNNEHDNMSGSTSTKVLEKNEQDVRIANKNKSKSKSHRRNDITNETVDPKRVKYESTSRANSGSKIHNSTGASASKRNKVLDSVFLSEKDHEKLNSNKNHLFRGTFNRYVS</sequence>
<dbReference type="GO" id="GO:0005634">
    <property type="term" value="C:nucleus"/>
    <property type="evidence" value="ECO:0007669"/>
    <property type="project" value="TreeGrafter"/>
</dbReference>
<name>A0A1R1PKR9_ZANCU</name>
<protein>
    <submittedName>
        <fullName evidence="3">Protein RTF2-like protein</fullName>
    </submittedName>
</protein>
<feature type="region of interest" description="Disordered" evidence="2">
    <location>
        <begin position="204"/>
        <end position="312"/>
    </location>
</feature>
<dbReference type="Proteomes" id="UP000188320">
    <property type="component" value="Unassembled WGS sequence"/>
</dbReference>
<feature type="compositionally biased region" description="Polar residues" evidence="2">
    <location>
        <begin position="294"/>
        <end position="312"/>
    </location>
</feature>
<dbReference type="InterPro" id="IPR027799">
    <property type="entry name" value="Rtf2_RING-finger"/>
</dbReference>
<dbReference type="PANTHER" id="PTHR12775:SF0">
    <property type="entry name" value="REPLICATION TERMINATION FACTOR 2"/>
    <property type="match status" value="1"/>
</dbReference>
<dbReference type="EMBL" id="LSSK01000866">
    <property type="protein sequence ID" value="OMH81571.1"/>
    <property type="molecule type" value="Genomic_DNA"/>
</dbReference>
<dbReference type="PANTHER" id="PTHR12775">
    <property type="entry name" value="PROTEIN C20ORF43 HOMOLOG"/>
    <property type="match status" value="1"/>
</dbReference>
<dbReference type="InterPro" id="IPR006735">
    <property type="entry name" value="Rtf2"/>
</dbReference>
<evidence type="ECO:0000313" key="3">
    <source>
        <dbReference type="EMBL" id="OMH81571.1"/>
    </source>
</evidence>
<evidence type="ECO:0000256" key="1">
    <source>
        <dbReference type="ARBA" id="ARBA00009885"/>
    </source>
</evidence>
<dbReference type="AlphaFoldDB" id="A0A1R1PKR9"/>
<evidence type="ECO:0000256" key="2">
    <source>
        <dbReference type="SAM" id="MobiDB-lite"/>
    </source>
</evidence>
<comment type="similarity">
    <text evidence="1">Belongs to the rtf2 family.</text>
</comment>
<keyword evidence="4" id="KW-1185">Reference proteome</keyword>
<accession>A0A1R1PKR9</accession>
<evidence type="ECO:0000313" key="4">
    <source>
        <dbReference type="Proteomes" id="UP000188320"/>
    </source>
</evidence>
<feature type="compositionally biased region" description="Basic and acidic residues" evidence="2">
    <location>
        <begin position="276"/>
        <end position="293"/>
    </location>
</feature>